<evidence type="ECO:0000313" key="4">
    <source>
        <dbReference type="EMBL" id="CVK18513.1"/>
    </source>
</evidence>
<dbReference type="InterPro" id="IPR010982">
    <property type="entry name" value="Lambda_DNA-bd_dom_sf"/>
</dbReference>
<dbReference type="Proteomes" id="UP000245702">
    <property type="component" value="Unassembled WGS sequence"/>
</dbReference>
<dbReference type="SUPFAM" id="SSF47413">
    <property type="entry name" value="lambda repressor-like DNA-binding domains"/>
    <property type="match status" value="1"/>
</dbReference>
<dbReference type="EMBL" id="FCOW01000004">
    <property type="protein sequence ID" value="CVK18513.1"/>
    <property type="molecule type" value="Genomic_DNA"/>
</dbReference>
<proteinExistence type="predicted"/>
<evidence type="ECO:0000256" key="2">
    <source>
        <dbReference type="SAM" id="MobiDB-lite"/>
    </source>
</evidence>
<comment type="caution">
    <text evidence="4">The sequence shown here is derived from an EMBL/GenBank/DDBJ whole genome shotgun (WGS) entry which is preliminary data.</text>
</comment>
<keyword evidence="1" id="KW-0238">DNA-binding</keyword>
<organism evidence="4 5">
    <name type="scientific">Sporomusa sphaeroides DSM 2875</name>
    <dbReference type="NCBI Taxonomy" id="1337886"/>
    <lineage>
        <taxon>Bacteria</taxon>
        <taxon>Bacillati</taxon>
        <taxon>Bacillota</taxon>
        <taxon>Negativicutes</taxon>
        <taxon>Selenomonadales</taxon>
        <taxon>Sporomusaceae</taxon>
        <taxon>Sporomusa</taxon>
    </lineage>
</organism>
<evidence type="ECO:0000259" key="3">
    <source>
        <dbReference type="PROSITE" id="PS50943"/>
    </source>
</evidence>
<sequence>MKYPNNLREIRKDKTVKATDLADLLEVTFQHYYALERGDRQLSSQQLVKLAKFLQITTDEIVNYEPEENSETNEKLQRQKSLEQDNSDPYFRITQDAKKNGIPPEDFAMALDFVKRFKNKG</sequence>
<dbReference type="CDD" id="cd00093">
    <property type="entry name" value="HTH_XRE"/>
    <property type="match status" value="1"/>
</dbReference>
<evidence type="ECO:0000256" key="1">
    <source>
        <dbReference type="ARBA" id="ARBA00023125"/>
    </source>
</evidence>
<dbReference type="PROSITE" id="PS50943">
    <property type="entry name" value="HTH_CROC1"/>
    <property type="match status" value="1"/>
</dbReference>
<dbReference type="Pfam" id="PF01381">
    <property type="entry name" value="HTH_3"/>
    <property type="match status" value="1"/>
</dbReference>
<feature type="region of interest" description="Disordered" evidence="2">
    <location>
        <begin position="64"/>
        <end position="90"/>
    </location>
</feature>
<protein>
    <submittedName>
        <fullName evidence="4">Helix-turn-helix protein</fullName>
    </submittedName>
</protein>
<evidence type="ECO:0000313" key="5">
    <source>
        <dbReference type="Proteomes" id="UP000245702"/>
    </source>
</evidence>
<name>A0ABM9W023_9FIRM</name>
<accession>A0ABM9W023</accession>
<dbReference type="SMART" id="SM00530">
    <property type="entry name" value="HTH_XRE"/>
    <property type="match status" value="1"/>
</dbReference>
<dbReference type="RefSeq" id="WP_075756431.1">
    <property type="nucleotide sequence ID" value="NZ_CP146991.1"/>
</dbReference>
<gene>
    <name evidence="4" type="ORF">SSPH_01151</name>
</gene>
<dbReference type="Gene3D" id="1.10.260.40">
    <property type="entry name" value="lambda repressor-like DNA-binding domains"/>
    <property type="match status" value="1"/>
</dbReference>
<keyword evidence="5" id="KW-1185">Reference proteome</keyword>
<dbReference type="InterPro" id="IPR001387">
    <property type="entry name" value="Cro/C1-type_HTH"/>
</dbReference>
<feature type="compositionally biased region" description="Basic and acidic residues" evidence="2">
    <location>
        <begin position="72"/>
        <end position="83"/>
    </location>
</feature>
<feature type="domain" description="HTH cro/C1-type" evidence="3">
    <location>
        <begin position="7"/>
        <end position="61"/>
    </location>
</feature>
<reference evidence="4 5" key="1">
    <citation type="submission" date="2016-01" db="EMBL/GenBank/DDBJ databases">
        <authorList>
            <person name="Brown R."/>
        </authorList>
    </citation>
    <scope>NUCLEOTIDE SEQUENCE [LARGE SCALE GENOMIC DNA]</scope>
    <source>
        <strain evidence="4">Sporomusa sphaeroides DSM 2875</strain>
    </source>
</reference>
<dbReference type="PANTHER" id="PTHR46558">
    <property type="entry name" value="TRACRIPTIONAL REGULATORY PROTEIN-RELATED-RELATED"/>
    <property type="match status" value="1"/>
</dbReference>
<dbReference type="PANTHER" id="PTHR46558:SF4">
    <property type="entry name" value="DNA-BIDING PHAGE PROTEIN"/>
    <property type="match status" value="1"/>
</dbReference>